<feature type="compositionally biased region" description="Basic and acidic residues" evidence="3">
    <location>
        <begin position="624"/>
        <end position="638"/>
    </location>
</feature>
<feature type="compositionally biased region" description="Low complexity" evidence="3">
    <location>
        <begin position="77"/>
        <end position="92"/>
    </location>
</feature>
<feature type="compositionally biased region" description="Basic and acidic residues" evidence="3">
    <location>
        <begin position="276"/>
        <end position="293"/>
    </location>
</feature>
<feature type="region of interest" description="Disordered" evidence="3">
    <location>
        <begin position="234"/>
        <end position="389"/>
    </location>
</feature>
<dbReference type="GO" id="GO:0035025">
    <property type="term" value="P:positive regulation of Rho protein signal transduction"/>
    <property type="evidence" value="ECO:0007669"/>
    <property type="project" value="TreeGrafter"/>
</dbReference>
<evidence type="ECO:0000313" key="5">
    <source>
        <dbReference type="EMBL" id="KAG7528513.1"/>
    </source>
</evidence>
<feature type="region of interest" description="Disordered" evidence="3">
    <location>
        <begin position="1"/>
        <end position="95"/>
    </location>
</feature>
<evidence type="ECO:0000313" key="6">
    <source>
        <dbReference type="Proteomes" id="UP000812966"/>
    </source>
</evidence>
<keyword evidence="6" id="KW-1185">Reference proteome</keyword>
<dbReference type="PANTHER" id="PTHR46006">
    <property type="entry name" value="RHO GUANINE NUCLEOTIDE EXCHANGE FACTOR AT 64C, ISOFORM A"/>
    <property type="match status" value="1"/>
</dbReference>
<dbReference type="PROSITE" id="PS50010">
    <property type="entry name" value="DH_2"/>
    <property type="match status" value="1"/>
</dbReference>
<protein>
    <recommendedName>
        <fullName evidence="4">DH domain-containing protein</fullName>
    </recommendedName>
</protein>
<feature type="compositionally biased region" description="Polar residues" evidence="3">
    <location>
        <begin position="330"/>
        <end position="342"/>
    </location>
</feature>
<dbReference type="InterPro" id="IPR035899">
    <property type="entry name" value="DBL_dom_sf"/>
</dbReference>
<feature type="region of interest" description="Disordered" evidence="3">
    <location>
        <begin position="162"/>
        <end position="216"/>
    </location>
</feature>
<dbReference type="PANTHER" id="PTHR46006:SF7">
    <property type="entry name" value="DH DOMAIN-CONTAINING PROTEIN"/>
    <property type="match status" value="1"/>
</dbReference>
<evidence type="ECO:0000256" key="3">
    <source>
        <dbReference type="SAM" id="MobiDB-lite"/>
    </source>
</evidence>
<feature type="compositionally biased region" description="Polar residues" evidence="3">
    <location>
        <begin position="172"/>
        <end position="197"/>
    </location>
</feature>
<dbReference type="AlphaFoldDB" id="A0A8K0JFL6"/>
<dbReference type="OrthoDB" id="1716625at2759"/>
<feature type="compositionally biased region" description="Polar residues" evidence="3">
    <location>
        <begin position="259"/>
        <end position="273"/>
    </location>
</feature>
<evidence type="ECO:0000256" key="2">
    <source>
        <dbReference type="ARBA" id="ARBA00022490"/>
    </source>
</evidence>
<gene>
    <name evidence="5" type="ORF">FFLO_06104</name>
</gene>
<comment type="caution">
    <text evidence="5">The sequence shown here is derived from an EMBL/GenBank/DDBJ whole genome shotgun (WGS) entry which is preliminary data.</text>
</comment>
<accession>A0A8K0JFL6</accession>
<dbReference type="GO" id="GO:0005737">
    <property type="term" value="C:cytoplasm"/>
    <property type="evidence" value="ECO:0007669"/>
    <property type="project" value="UniProtKB-SubCell"/>
</dbReference>
<dbReference type="Gene3D" id="1.20.900.10">
    <property type="entry name" value="Dbl homology (DH) domain"/>
    <property type="match status" value="1"/>
</dbReference>
<feature type="compositionally biased region" description="Low complexity" evidence="3">
    <location>
        <begin position="202"/>
        <end position="213"/>
    </location>
</feature>
<reference evidence="5" key="1">
    <citation type="submission" date="2020-04" db="EMBL/GenBank/DDBJ databases">
        <title>Analysis of mating type loci in Filobasidium floriforme.</title>
        <authorList>
            <person name="Nowrousian M."/>
        </authorList>
    </citation>
    <scope>NUCLEOTIDE SEQUENCE</scope>
    <source>
        <strain evidence="5">CBS 6242</strain>
    </source>
</reference>
<dbReference type="EMBL" id="JABELV010000179">
    <property type="protein sequence ID" value="KAG7528513.1"/>
    <property type="molecule type" value="Genomic_DNA"/>
</dbReference>
<dbReference type="InterPro" id="IPR000219">
    <property type="entry name" value="DH_dom"/>
</dbReference>
<dbReference type="SUPFAM" id="SSF48065">
    <property type="entry name" value="DBL homology domain (DH-domain)"/>
    <property type="match status" value="1"/>
</dbReference>
<evidence type="ECO:0000259" key="4">
    <source>
        <dbReference type="PROSITE" id="PS50010"/>
    </source>
</evidence>
<feature type="compositionally biased region" description="Pro residues" evidence="3">
    <location>
        <begin position="50"/>
        <end position="66"/>
    </location>
</feature>
<dbReference type="InterPro" id="IPR051480">
    <property type="entry name" value="Endocytic_GEF_Adapter"/>
</dbReference>
<feature type="domain" description="DH" evidence="4">
    <location>
        <begin position="413"/>
        <end position="564"/>
    </location>
</feature>
<evidence type="ECO:0000256" key="1">
    <source>
        <dbReference type="ARBA" id="ARBA00004496"/>
    </source>
</evidence>
<feature type="region of interest" description="Disordered" evidence="3">
    <location>
        <begin position="604"/>
        <end position="638"/>
    </location>
</feature>
<dbReference type="GO" id="GO:0005085">
    <property type="term" value="F:guanyl-nucleotide exchange factor activity"/>
    <property type="evidence" value="ECO:0007669"/>
    <property type="project" value="InterPro"/>
</dbReference>
<comment type="subcellular location">
    <subcellularLocation>
        <location evidence="1">Cytoplasm</location>
    </subcellularLocation>
</comment>
<sequence length="733" mass="81280">MGIGSNSRIRITKKGSAPPTLITPLTSTTSKPRFTSRLSHRRAETTDGPLPTPPPSSGSSMTPPPTSTSSYQHQLQSPTNTSTSTSASSIHSARVRARTAPGIETGGLDHARFCAVRQSWSEITEEDLVQNLSPRERTRQEVLYVTELCRLKTTFIDSLLPPSTDEPPVIPSFSSPMGSPRSDSVPSLHSYMTNNNLHRSKSPSYSSTNSPPSIDEECENLPIAARFASPTMMHHANIGSGRDFSGSVSSRQRERGGSMDTTNTAISDQTRSDATGLDRSELNDETIRIKPNEKYSVLVNGRPSDQEPAGSTKNGRSHHSLPPPPRGKTNGLSNMLNQSFSAKHSRFSLRPAAKSEDSESIPTTADSSTKHNKLHKKRERMPSGSSGMDNFRDHAHLPELPEDLKIILDVLGHGVLDGHLNLADQLRKRYDDQYPLVRSLTDIFIANASVLNQYAIYVLHLEKALQQVESAVLAAEAASKKSEKGLVPEEVRLGRYLLSLEELAKDRGESGLVISLSKPFQRLLKYPLLFQNLLFHTDATSHEFDGTMLILEQVDSIVRRIEDEKSSQEQREKTRDAIARVEGLENDKLLAVPKPSRVYVEEHRYNPPATIPASPSRGSVRRRSREDSGQRRSFKRLSDLMRHEEKENWVLITMRITASTSSVFSDVSLLVQKTGTTTLAVGHQSTKHDGDGKGRQATIGRRSRQITPRNLYKVRLKGMPNARPTADLERFRY</sequence>
<dbReference type="Proteomes" id="UP000812966">
    <property type="component" value="Unassembled WGS sequence"/>
</dbReference>
<name>A0A8K0JFL6_9TREE</name>
<proteinExistence type="predicted"/>
<dbReference type="Pfam" id="PF00621">
    <property type="entry name" value="RhoGEF"/>
    <property type="match status" value="1"/>
</dbReference>
<feature type="compositionally biased region" description="Basic residues" evidence="3">
    <location>
        <begin position="370"/>
        <end position="379"/>
    </location>
</feature>
<feature type="compositionally biased region" description="Low complexity" evidence="3">
    <location>
        <begin position="18"/>
        <end position="32"/>
    </location>
</feature>
<organism evidence="5 6">
    <name type="scientific">Filobasidium floriforme</name>
    <dbReference type="NCBI Taxonomy" id="5210"/>
    <lineage>
        <taxon>Eukaryota</taxon>
        <taxon>Fungi</taxon>
        <taxon>Dikarya</taxon>
        <taxon>Basidiomycota</taxon>
        <taxon>Agaricomycotina</taxon>
        <taxon>Tremellomycetes</taxon>
        <taxon>Filobasidiales</taxon>
        <taxon>Filobasidiaceae</taxon>
        <taxon>Filobasidium</taxon>
    </lineage>
</organism>
<keyword evidence="2" id="KW-0963">Cytoplasm</keyword>